<dbReference type="Proteomes" id="UP001275084">
    <property type="component" value="Unassembled WGS sequence"/>
</dbReference>
<protein>
    <submittedName>
        <fullName evidence="1">Uncharacterized protein</fullName>
    </submittedName>
</protein>
<name>A0AAJ0H9D7_9PEZI</name>
<organism evidence="1 2">
    <name type="scientific">Lasiosphaeria hispida</name>
    <dbReference type="NCBI Taxonomy" id="260671"/>
    <lineage>
        <taxon>Eukaryota</taxon>
        <taxon>Fungi</taxon>
        <taxon>Dikarya</taxon>
        <taxon>Ascomycota</taxon>
        <taxon>Pezizomycotina</taxon>
        <taxon>Sordariomycetes</taxon>
        <taxon>Sordariomycetidae</taxon>
        <taxon>Sordariales</taxon>
        <taxon>Lasiosphaeriaceae</taxon>
        <taxon>Lasiosphaeria</taxon>
    </lineage>
</organism>
<dbReference type="EMBL" id="JAUIQD010000007">
    <property type="protein sequence ID" value="KAK3344216.1"/>
    <property type="molecule type" value="Genomic_DNA"/>
</dbReference>
<dbReference type="AlphaFoldDB" id="A0AAJ0H9D7"/>
<evidence type="ECO:0000313" key="2">
    <source>
        <dbReference type="Proteomes" id="UP001275084"/>
    </source>
</evidence>
<accession>A0AAJ0H9D7</accession>
<keyword evidence="2" id="KW-1185">Reference proteome</keyword>
<proteinExistence type="predicted"/>
<reference evidence="1" key="1">
    <citation type="journal article" date="2023" name="Mol. Phylogenet. Evol.">
        <title>Genome-scale phylogeny and comparative genomics of the fungal order Sordariales.</title>
        <authorList>
            <person name="Hensen N."/>
            <person name="Bonometti L."/>
            <person name="Westerberg I."/>
            <person name="Brannstrom I.O."/>
            <person name="Guillou S."/>
            <person name="Cros-Aarteil S."/>
            <person name="Calhoun S."/>
            <person name="Haridas S."/>
            <person name="Kuo A."/>
            <person name="Mondo S."/>
            <person name="Pangilinan J."/>
            <person name="Riley R."/>
            <person name="LaButti K."/>
            <person name="Andreopoulos B."/>
            <person name="Lipzen A."/>
            <person name="Chen C."/>
            <person name="Yan M."/>
            <person name="Daum C."/>
            <person name="Ng V."/>
            <person name="Clum A."/>
            <person name="Steindorff A."/>
            <person name="Ohm R.A."/>
            <person name="Martin F."/>
            <person name="Silar P."/>
            <person name="Natvig D.O."/>
            <person name="Lalanne C."/>
            <person name="Gautier V."/>
            <person name="Ament-Velasquez S.L."/>
            <person name="Kruys A."/>
            <person name="Hutchinson M.I."/>
            <person name="Powell A.J."/>
            <person name="Barry K."/>
            <person name="Miller A.N."/>
            <person name="Grigoriev I.V."/>
            <person name="Debuchy R."/>
            <person name="Gladieux P."/>
            <person name="Hiltunen Thoren M."/>
            <person name="Johannesson H."/>
        </authorList>
    </citation>
    <scope>NUCLEOTIDE SEQUENCE</scope>
    <source>
        <strain evidence="1">CBS 955.72</strain>
    </source>
</reference>
<comment type="caution">
    <text evidence="1">The sequence shown here is derived from an EMBL/GenBank/DDBJ whole genome shotgun (WGS) entry which is preliminary data.</text>
</comment>
<sequence>MPKQLSWAKISFLDQPHPGLCPVTDPVTATVMQHLQGSAHPIDAMVPSEKGCDGLDGQQQANAPGLRHVAIDRAYSLRRFLGDPGASAPAVGATAELEGGGVSAATGRRGGGGGGGADDAAAAATAGHLQSKLRKAQRGDLLAMLCQRPRNLTTTAVAQVVCHTCGASVAVPVASGPHAAATARCRARMRTKRLRMRRILRELEKTLPPVLK</sequence>
<reference evidence="1" key="2">
    <citation type="submission" date="2023-06" db="EMBL/GenBank/DDBJ databases">
        <authorList>
            <consortium name="Lawrence Berkeley National Laboratory"/>
            <person name="Haridas S."/>
            <person name="Hensen N."/>
            <person name="Bonometti L."/>
            <person name="Westerberg I."/>
            <person name="Brannstrom I.O."/>
            <person name="Guillou S."/>
            <person name="Cros-Aarteil S."/>
            <person name="Calhoun S."/>
            <person name="Kuo A."/>
            <person name="Mondo S."/>
            <person name="Pangilinan J."/>
            <person name="Riley R."/>
            <person name="Labutti K."/>
            <person name="Andreopoulos B."/>
            <person name="Lipzen A."/>
            <person name="Chen C."/>
            <person name="Yanf M."/>
            <person name="Daum C."/>
            <person name="Ng V."/>
            <person name="Clum A."/>
            <person name="Steindorff A."/>
            <person name="Ohm R."/>
            <person name="Martin F."/>
            <person name="Silar P."/>
            <person name="Natvig D."/>
            <person name="Lalanne C."/>
            <person name="Gautier V."/>
            <person name="Ament-Velasquez S.L."/>
            <person name="Kruys A."/>
            <person name="Hutchinson M.I."/>
            <person name="Powell A.J."/>
            <person name="Barry K."/>
            <person name="Miller A.N."/>
            <person name="Grigoriev I.V."/>
            <person name="Debuchy R."/>
            <person name="Gladieux P."/>
            <person name="Thoren M.H."/>
            <person name="Johannesson H."/>
        </authorList>
    </citation>
    <scope>NUCLEOTIDE SEQUENCE</scope>
    <source>
        <strain evidence="1">CBS 955.72</strain>
    </source>
</reference>
<gene>
    <name evidence="1" type="ORF">B0T25DRAFT_556410</name>
</gene>
<evidence type="ECO:0000313" key="1">
    <source>
        <dbReference type="EMBL" id="KAK3344216.1"/>
    </source>
</evidence>